<sequence length="312" mass="34019">MHDDDLPITDKLVRTLLRRDAPALADRPLQRLDVAGSSNVLYRLGDDLAVRLPRQPGGSASIKAEARWSRWLAPRISVAVPEVMVVGEPDAEFPERWAVVSWIEGETPAVPLPSGPTTTALAVELGEVARQLRSLPVPSDAAADPALASYRAGRLRDVRDEINDWLARCREVPGLELDLAAAARYWASTADLPEPDVAPTWVHADLLAENLLVRGPAAADRTLAGVLDLGGLAVGRPAVGLVGAWELFGPADREVFRRTVDVGDDEWQVARAWAFAIAVMTFPYYWRTMPGRCRHRLVAARAVLDEARSALL</sequence>
<dbReference type="RefSeq" id="WP_311423582.1">
    <property type="nucleotide sequence ID" value="NZ_JAVREH010000018.1"/>
</dbReference>
<organism evidence="2 3">
    <name type="scientific">Jatrophihabitans lederbergiae</name>
    <dbReference type="NCBI Taxonomy" id="3075547"/>
    <lineage>
        <taxon>Bacteria</taxon>
        <taxon>Bacillati</taxon>
        <taxon>Actinomycetota</taxon>
        <taxon>Actinomycetes</taxon>
        <taxon>Jatrophihabitantales</taxon>
        <taxon>Jatrophihabitantaceae</taxon>
        <taxon>Jatrophihabitans</taxon>
    </lineage>
</organism>
<dbReference type="Gene3D" id="3.90.1200.10">
    <property type="match status" value="1"/>
</dbReference>
<reference evidence="3" key="1">
    <citation type="submission" date="2023-07" db="EMBL/GenBank/DDBJ databases">
        <title>30 novel species of actinomycetes from the DSMZ collection.</title>
        <authorList>
            <person name="Nouioui I."/>
        </authorList>
    </citation>
    <scope>NUCLEOTIDE SEQUENCE [LARGE SCALE GENOMIC DNA]</scope>
    <source>
        <strain evidence="3">DSM 44399</strain>
    </source>
</reference>
<accession>A0ABU2JBV3</accession>
<name>A0ABU2JBV3_9ACTN</name>
<dbReference type="PANTHER" id="PTHR21310:SF42">
    <property type="entry name" value="BIFUNCTIONAL AAC_APH"/>
    <property type="match status" value="1"/>
</dbReference>
<dbReference type="PANTHER" id="PTHR21310">
    <property type="entry name" value="AMINOGLYCOSIDE PHOSPHOTRANSFERASE-RELATED-RELATED"/>
    <property type="match status" value="1"/>
</dbReference>
<dbReference type="InterPro" id="IPR002575">
    <property type="entry name" value="Aminoglycoside_PTrfase"/>
</dbReference>
<dbReference type="Pfam" id="PF01636">
    <property type="entry name" value="APH"/>
    <property type="match status" value="1"/>
</dbReference>
<dbReference type="Proteomes" id="UP001183176">
    <property type="component" value="Unassembled WGS sequence"/>
</dbReference>
<evidence type="ECO:0000259" key="1">
    <source>
        <dbReference type="Pfam" id="PF01636"/>
    </source>
</evidence>
<protein>
    <submittedName>
        <fullName evidence="2">Phosphotransferase</fullName>
    </submittedName>
</protein>
<evidence type="ECO:0000313" key="3">
    <source>
        <dbReference type="Proteomes" id="UP001183176"/>
    </source>
</evidence>
<proteinExistence type="predicted"/>
<gene>
    <name evidence="2" type="ORF">RM423_13625</name>
</gene>
<evidence type="ECO:0000313" key="2">
    <source>
        <dbReference type="EMBL" id="MDT0262432.1"/>
    </source>
</evidence>
<dbReference type="InterPro" id="IPR051678">
    <property type="entry name" value="AGP_Transferase"/>
</dbReference>
<keyword evidence="3" id="KW-1185">Reference proteome</keyword>
<dbReference type="SUPFAM" id="SSF56112">
    <property type="entry name" value="Protein kinase-like (PK-like)"/>
    <property type="match status" value="1"/>
</dbReference>
<feature type="domain" description="Aminoglycoside phosphotransferase" evidence="1">
    <location>
        <begin position="35"/>
        <end position="273"/>
    </location>
</feature>
<comment type="caution">
    <text evidence="2">The sequence shown here is derived from an EMBL/GenBank/DDBJ whole genome shotgun (WGS) entry which is preliminary data.</text>
</comment>
<dbReference type="InterPro" id="IPR011009">
    <property type="entry name" value="Kinase-like_dom_sf"/>
</dbReference>
<dbReference type="EMBL" id="JAVREH010000018">
    <property type="protein sequence ID" value="MDT0262432.1"/>
    <property type="molecule type" value="Genomic_DNA"/>
</dbReference>
<dbReference type="Gene3D" id="3.30.200.20">
    <property type="entry name" value="Phosphorylase Kinase, domain 1"/>
    <property type="match status" value="1"/>
</dbReference>